<dbReference type="InterPro" id="IPR015813">
    <property type="entry name" value="Pyrv/PenolPyrv_kinase-like_dom"/>
</dbReference>
<dbReference type="InterPro" id="IPR040442">
    <property type="entry name" value="Pyrv_kinase-like_dom_sf"/>
</dbReference>
<dbReference type="SUPFAM" id="SSF51621">
    <property type="entry name" value="Phosphoenolpyruvate/pyruvate domain"/>
    <property type="match status" value="1"/>
</dbReference>
<comment type="caution">
    <text evidence="9">The sequence shown here is derived from an EMBL/GenBank/DDBJ whole genome shotgun (WGS) entry which is preliminary data.</text>
</comment>
<feature type="binding site" evidence="7">
    <location>
        <position position="121"/>
    </location>
    <ligand>
        <name>Mg(2+)</name>
        <dbReference type="ChEBI" id="CHEBI:18420"/>
    </ligand>
</feature>
<dbReference type="GO" id="GO:0003864">
    <property type="term" value="F:3-methyl-2-oxobutanoate hydroxymethyltransferase activity"/>
    <property type="evidence" value="ECO:0007669"/>
    <property type="project" value="UniProtKB-UniRule"/>
</dbReference>
<protein>
    <recommendedName>
        <fullName evidence="7">3-methyl-2-oxobutanoate hydroxymethyltransferase</fullName>
        <ecNumber evidence="7">2.1.2.11</ecNumber>
    </recommendedName>
    <alternativeName>
        <fullName evidence="7">Ketopantoate hydroxymethyltransferase</fullName>
        <shortName evidence="7">KPHMT</shortName>
    </alternativeName>
</protein>
<comment type="subcellular location">
    <subcellularLocation>
        <location evidence="7">Cytoplasm</location>
    </subcellularLocation>
</comment>
<dbReference type="GO" id="GO:0005737">
    <property type="term" value="C:cytoplasm"/>
    <property type="evidence" value="ECO:0007669"/>
    <property type="project" value="UniProtKB-SubCell"/>
</dbReference>
<dbReference type="CDD" id="cd06557">
    <property type="entry name" value="KPHMT-like"/>
    <property type="match status" value="1"/>
</dbReference>
<proteinExistence type="inferred from homology"/>
<comment type="subunit">
    <text evidence="3 7">Homodecamer; pentamer of dimers.</text>
</comment>
<dbReference type="EC" id="2.1.2.11" evidence="7"/>
<dbReference type="AlphaFoldDB" id="A0A938BNJ5"/>
<gene>
    <name evidence="7 9" type="primary">panB</name>
    <name evidence="9" type="ORF">FJY75_05480</name>
</gene>
<accession>A0A938BNJ5</accession>
<feature type="binding site" evidence="7">
    <location>
        <position position="89"/>
    </location>
    <ligand>
        <name>3-methyl-2-oxobutanoate</name>
        <dbReference type="ChEBI" id="CHEBI:11851"/>
    </ligand>
</feature>
<comment type="similarity">
    <text evidence="2 7">Belongs to the PanB family.</text>
</comment>
<keyword evidence="7" id="KW-0479">Metal-binding</keyword>
<feature type="binding site" evidence="7">
    <location>
        <position position="89"/>
    </location>
    <ligand>
        <name>Mg(2+)</name>
        <dbReference type="ChEBI" id="CHEBI:18420"/>
    </ligand>
</feature>
<evidence type="ECO:0000256" key="6">
    <source>
        <dbReference type="ARBA" id="ARBA00056497"/>
    </source>
</evidence>
<organism evidence="9 10">
    <name type="scientific">Eiseniibacteriota bacterium</name>
    <dbReference type="NCBI Taxonomy" id="2212470"/>
    <lineage>
        <taxon>Bacteria</taxon>
        <taxon>Candidatus Eiseniibacteriota</taxon>
    </lineage>
</organism>
<evidence type="ECO:0000256" key="5">
    <source>
        <dbReference type="ARBA" id="ARBA00022679"/>
    </source>
</evidence>
<sequence length="349" mass="35786">MSPRAPARMTVPELVDWKGKGRRIPVLTCYDATFARILDQCRIPVLLVGDSLGQVILGHESTLPVTLEAMIHHTRAVSRARPWGLVVADMPFLSFQVSPERALEAAGRLVREGRADAVKIEGGERSAAAVRMLVDAGIPVMGHLGLTPQSILAFGGYGVRGRAAGEGEAIRRDARALEQAGCFAIVLEAIPAALAREITGALRIPTIGIGAGPGCDGQVLVLYDMLGLFTEFKPRFVRRFVEGAEVVAGAVRAYAEAVAAGEFPAPEHCADPAGPVAEAPAGSAADKAAGPAREAQAGSVADKAAGPAGEAPAGPAVGGREASAPKASPGRGAEGPSGPRQRRGQGGAA</sequence>
<name>A0A938BNJ5_UNCEI</name>
<keyword evidence="5 7" id="KW-0808">Transferase</keyword>
<comment type="function">
    <text evidence="6 7">Catalyzes the reversible reaction in which hydroxymethyl group from 5,10-methylenetetrahydrofolate is transferred onto alpha-ketoisovalerate to form ketopantoate.</text>
</comment>
<comment type="catalytic activity">
    <reaction evidence="7">
        <text>(6R)-5,10-methylene-5,6,7,8-tetrahydrofolate + 3-methyl-2-oxobutanoate + H2O = 2-dehydropantoate + (6S)-5,6,7,8-tetrahydrofolate</text>
        <dbReference type="Rhea" id="RHEA:11824"/>
        <dbReference type="ChEBI" id="CHEBI:11561"/>
        <dbReference type="ChEBI" id="CHEBI:11851"/>
        <dbReference type="ChEBI" id="CHEBI:15377"/>
        <dbReference type="ChEBI" id="CHEBI:15636"/>
        <dbReference type="ChEBI" id="CHEBI:57453"/>
        <dbReference type="EC" id="2.1.2.11"/>
    </reaction>
</comment>
<dbReference type="GO" id="GO:0015940">
    <property type="term" value="P:pantothenate biosynthetic process"/>
    <property type="evidence" value="ECO:0007669"/>
    <property type="project" value="UniProtKB-UniRule"/>
</dbReference>
<evidence type="ECO:0000256" key="2">
    <source>
        <dbReference type="ARBA" id="ARBA00008676"/>
    </source>
</evidence>
<keyword evidence="7" id="KW-0460">Magnesium</keyword>
<feature type="compositionally biased region" description="Low complexity" evidence="8">
    <location>
        <begin position="277"/>
        <end position="292"/>
    </location>
</feature>
<dbReference type="NCBIfam" id="NF001452">
    <property type="entry name" value="PRK00311.1"/>
    <property type="match status" value="1"/>
</dbReference>
<reference evidence="9" key="1">
    <citation type="submission" date="2019-03" db="EMBL/GenBank/DDBJ databases">
        <title>Lake Tanganyika Metagenome-Assembled Genomes (MAGs).</title>
        <authorList>
            <person name="Tran P."/>
        </authorList>
    </citation>
    <scope>NUCLEOTIDE SEQUENCE</scope>
    <source>
        <strain evidence="9">M_DeepCast_400m_m2_100</strain>
    </source>
</reference>
<feature type="region of interest" description="Disordered" evidence="8">
    <location>
        <begin position="269"/>
        <end position="349"/>
    </location>
</feature>
<dbReference type="HAMAP" id="MF_00156">
    <property type="entry name" value="PanB"/>
    <property type="match status" value="1"/>
</dbReference>
<evidence type="ECO:0000256" key="4">
    <source>
        <dbReference type="ARBA" id="ARBA00022655"/>
    </source>
</evidence>
<comment type="cofactor">
    <cofactor evidence="7">
        <name>Mg(2+)</name>
        <dbReference type="ChEBI" id="CHEBI:18420"/>
    </cofactor>
    <text evidence="7">Binds 1 Mg(2+) ion per subunit.</text>
</comment>
<keyword evidence="7" id="KW-0963">Cytoplasm</keyword>
<feature type="compositionally biased region" description="Low complexity" evidence="8">
    <location>
        <begin position="304"/>
        <end position="322"/>
    </location>
</feature>
<feature type="binding site" evidence="7">
    <location>
        <begin position="50"/>
        <end position="51"/>
    </location>
    <ligand>
        <name>3-methyl-2-oxobutanoate</name>
        <dbReference type="ChEBI" id="CHEBI:11851"/>
    </ligand>
</feature>
<dbReference type="NCBIfam" id="TIGR00222">
    <property type="entry name" value="panB"/>
    <property type="match status" value="1"/>
</dbReference>
<feature type="active site" description="Proton acceptor" evidence="7">
    <location>
        <position position="188"/>
    </location>
</feature>
<dbReference type="PANTHER" id="PTHR20881">
    <property type="entry name" value="3-METHYL-2-OXOBUTANOATE HYDROXYMETHYLTRANSFERASE"/>
    <property type="match status" value="1"/>
</dbReference>
<dbReference type="Pfam" id="PF02548">
    <property type="entry name" value="Pantoate_transf"/>
    <property type="match status" value="1"/>
</dbReference>
<keyword evidence="4 7" id="KW-0566">Pantothenate biosynthesis</keyword>
<comment type="pathway">
    <text evidence="1 7">Cofactor biosynthesis; (R)-pantothenate biosynthesis; (R)-pantoate from 3-methyl-2-oxobutanoate: step 1/2.</text>
</comment>
<feature type="binding site" evidence="7">
    <location>
        <position position="50"/>
    </location>
    <ligand>
        <name>Mg(2+)</name>
        <dbReference type="ChEBI" id="CHEBI:18420"/>
    </ligand>
</feature>
<dbReference type="Gene3D" id="3.20.20.60">
    <property type="entry name" value="Phosphoenolpyruvate-binding domains"/>
    <property type="match status" value="1"/>
</dbReference>
<dbReference type="Proteomes" id="UP000748308">
    <property type="component" value="Unassembled WGS sequence"/>
</dbReference>
<evidence type="ECO:0000256" key="3">
    <source>
        <dbReference type="ARBA" id="ARBA00011424"/>
    </source>
</evidence>
<dbReference type="InterPro" id="IPR003700">
    <property type="entry name" value="Pantoate_hydroxy_MeTrfase"/>
</dbReference>
<feature type="binding site" evidence="7">
    <location>
        <position position="119"/>
    </location>
    <ligand>
        <name>3-methyl-2-oxobutanoate</name>
        <dbReference type="ChEBI" id="CHEBI:11851"/>
    </ligand>
</feature>
<dbReference type="GO" id="GO:0000287">
    <property type="term" value="F:magnesium ion binding"/>
    <property type="evidence" value="ECO:0007669"/>
    <property type="project" value="TreeGrafter"/>
</dbReference>
<evidence type="ECO:0000313" key="9">
    <source>
        <dbReference type="EMBL" id="MBM3317283.1"/>
    </source>
</evidence>
<dbReference type="FunFam" id="3.20.20.60:FF:000003">
    <property type="entry name" value="3-methyl-2-oxobutanoate hydroxymethyltransferase"/>
    <property type="match status" value="1"/>
</dbReference>
<dbReference type="EMBL" id="VGIY01000101">
    <property type="protein sequence ID" value="MBM3317283.1"/>
    <property type="molecule type" value="Genomic_DNA"/>
</dbReference>
<dbReference type="PANTHER" id="PTHR20881:SF0">
    <property type="entry name" value="3-METHYL-2-OXOBUTANOATE HYDROXYMETHYLTRANSFERASE"/>
    <property type="match status" value="1"/>
</dbReference>
<evidence type="ECO:0000256" key="1">
    <source>
        <dbReference type="ARBA" id="ARBA00005033"/>
    </source>
</evidence>
<evidence type="ECO:0000256" key="7">
    <source>
        <dbReference type="HAMAP-Rule" id="MF_00156"/>
    </source>
</evidence>
<evidence type="ECO:0000256" key="8">
    <source>
        <dbReference type="SAM" id="MobiDB-lite"/>
    </source>
</evidence>
<evidence type="ECO:0000313" key="10">
    <source>
        <dbReference type="Proteomes" id="UP000748308"/>
    </source>
</evidence>